<gene>
    <name evidence="1" type="ORF">DRF65_27195</name>
</gene>
<keyword evidence="2" id="KW-1185">Reference proteome</keyword>
<dbReference type="GO" id="GO:0043565">
    <property type="term" value="F:sequence-specific DNA binding"/>
    <property type="evidence" value="ECO:0007669"/>
    <property type="project" value="InterPro"/>
</dbReference>
<dbReference type="AlphaFoldDB" id="A0A3D9C085"/>
<sequence length="111" mass="13219">MQRKGPNYKVIYMDILEKLPQKKKNCMPILNKSIMSTMDIIKLNKLIFGINRESEKENQKHRSYVETDILHILDYQTKHKLTNTSLAQVFKLSRNTVAKWKRIYIHQAKKS</sequence>
<proteinExistence type="predicted"/>
<dbReference type="InterPro" id="IPR010921">
    <property type="entry name" value="Trp_repressor/repl_initiator"/>
</dbReference>
<dbReference type="Proteomes" id="UP000256686">
    <property type="component" value="Unassembled WGS sequence"/>
</dbReference>
<organism evidence="1 2">
    <name type="scientific">Chryseobacterium pennae</name>
    <dbReference type="NCBI Taxonomy" id="2258962"/>
    <lineage>
        <taxon>Bacteria</taxon>
        <taxon>Pseudomonadati</taxon>
        <taxon>Bacteroidota</taxon>
        <taxon>Flavobacteriia</taxon>
        <taxon>Flavobacteriales</taxon>
        <taxon>Weeksellaceae</taxon>
        <taxon>Chryseobacterium group</taxon>
        <taxon>Chryseobacterium</taxon>
    </lineage>
</organism>
<protein>
    <submittedName>
        <fullName evidence="1">Helix-turn-helix domain-containing protein</fullName>
    </submittedName>
</protein>
<comment type="caution">
    <text evidence="1">The sequence shown here is derived from an EMBL/GenBank/DDBJ whole genome shotgun (WGS) entry which is preliminary data.</text>
</comment>
<reference evidence="2" key="1">
    <citation type="submission" date="2018-06" db="EMBL/GenBank/DDBJ databases">
        <authorList>
            <person name="Lum Nde A."/>
            <person name="Hugo C."/>
        </authorList>
    </citation>
    <scope>NUCLEOTIDE SEQUENCE [LARGE SCALE GENOMIC DNA]</scope>
    <source>
        <strain evidence="2">1_F178</strain>
    </source>
</reference>
<dbReference type="SUPFAM" id="SSF48295">
    <property type="entry name" value="TrpR-like"/>
    <property type="match status" value="1"/>
</dbReference>
<evidence type="ECO:0000313" key="2">
    <source>
        <dbReference type="Proteomes" id="UP000256686"/>
    </source>
</evidence>
<accession>A0A3D9C085</accession>
<name>A0A3D9C085_9FLAO</name>
<dbReference type="EMBL" id="QNVT01000045">
    <property type="protein sequence ID" value="REC59225.1"/>
    <property type="molecule type" value="Genomic_DNA"/>
</dbReference>
<evidence type="ECO:0000313" key="1">
    <source>
        <dbReference type="EMBL" id="REC59225.1"/>
    </source>
</evidence>